<comment type="caution">
    <text evidence="2">The sequence shown here is derived from an EMBL/GenBank/DDBJ whole genome shotgun (WGS) entry which is preliminary data.</text>
</comment>
<dbReference type="Proteomes" id="UP000516437">
    <property type="component" value="Unassembled WGS sequence"/>
</dbReference>
<reference evidence="2 3" key="1">
    <citation type="journal article" date="2019" name="Plant Biotechnol. J.">
        <title>The red bayberry genome and genetic basis of sex determination.</title>
        <authorList>
            <person name="Jia H.M."/>
            <person name="Jia H.J."/>
            <person name="Cai Q.L."/>
            <person name="Wang Y."/>
            <person name="Zhao H.B."/>
            <person name="Yang W.F."/>
            <person name="Wang G.Y."/>
            <person name="Li Y.H."/>
            <person name="Zhan D.L."/>
            <person name="Shen Y.T."/>
            <person name="Niu Q.F."/>
            <person name="Chang L."/>
            <person name="Qiu J."/>
            <person name="Zhao L."/>
            <person name="Xie H.B."/>
            <person name="Fu W.Y."/>
            <person name="Jin J."/>
            <person name="Li X.W."/>
            <person name="Jiao Y."/>
            <person name="Zhou C.C."/>
            <person name="Tu T."/>
            <person name="Chai C.Y."/>
            <person name="Gao J.L."/>
            <person name="Fan L.J."/>
            <person name="van de Weg E."/>
            <person name="Wang J.Y."/>
            <person name="Gao Z.S."/>
        </authorList>
    </citation>
    <scope>NUCLEOTIDE SEQUENCE [LARGE SCALE GENOMIC DNA]</scope>
    <source>
        <tissue evidence="2">Leaves</tissue>
    </source>
</reference>
<keyword evidence="3" id="KW-1185">Reference proteome</keyword>
<evidence type="ECO:0000313" key="3">
    <source>
        <dbReference type="Proteomes" id="UP000516437"/>
    </source>
</evidence>
<feature type="compositionally biased region" description="Basic and acidic residues" evidence="1">
    <location>
        <begin position="1"/>
        <end position="12"/>
    </location>
</feature>
<evidence type="ECO:0000313" key="2">
    <source>
        <dbReference type="EMBL" id="KAB1200037.1"/>
    </source>
</evidence>
<name>A0A6A1UJR2_9ROSI</name>
<sequence>MESEDKSSEKQTHSNSTTSKSRLNRKRDRANFKLEGEYTMIDEKMDNIAKSIAKMDAFSFVDDLYDVMKIEGFDELMLSSAFDYLMANQIVARAFIKKSVNLQRHWLENFFNQGYGH</sequence>
<dbReference type="AlphaFoldDB" id="A0A6A1UJR2"/>
<feature type="region of interest" description="Disordered" evidence="1">
    <location>
        <begin position="1"/>
        <end position="28"/>
    </location>
</feature>
<accession>A0A6A1UJR2</accession>
<dbReference type="EMBL" id="RXIC02000243">
    <property type="protein sequence ID" value="KAB1200037.1"/>
    <property type="molecule type" value="Genomic_DNA"/>
</dbReference>
<organism evidence="2 3">
    <name type="scientific">Morella rubra</name>
    <name type="common">Chinese bayberry</name>
    <dbReference type="NCBI Taxonomy" id="262757"/>
    <lineage>
        <taxon>Eukaryota</taxon>
        <taxon>Viridiplantae</taxon>
        <taxon>Streptophyta</taxon>
        <taxon>Embryophyta</taxon>
        <taxon>Tracheophyta</taxon>
        <taxon>Spermatophyta</taxon>
        <taxon>Magnoliopsida</taxon>
        <taxon>eudicotyledons</taxon>
        <taxon>Gunneridae</taxon>
        <taxon>Pentapetalae</taxon>
        <taxon>rosids</taxon>
        <taxon>fabids</taxon>
        <taxon>Fagales</taxon>
        <taxon>Myricaceae</taxon>
        <taxon>Morella</taxon>
    </lineage>
</organism>
<protein>
    <submittedName>
        <fullName evidence="2">Uncharacterized protein</fullName>
    </submittedName>
</protein>
<dbReference type="OrthoDB" id="1737745at2759"/>
<evidence type="ECO:0000256" key="1">
    <source>
        <dbReference type="SAM" id="MobiDB-lite"/>
    </source>
</evidence>
<gene>
    <name evidence="2" type="ORF">CJ030_MR0G008598</name>
</gene>
<proteinExistence type="predicted"/>